<protein>
    <submittedName>
        <fullName evidence="1">Uncharacterized protein</fullName>
    </submittedName>
</protein>
<dbReference type="Gene3D" id="3.40.50.1980">
    <property type="entry name" value="Nitrogenase molybdenum iron protein domain"/>
    <property type="match status" value="1"/>
</dbReference>
<dbReference type="Proteomes" id="UP000319716">
    <property type="component" value="Unassembled WGS sequence"/>
</dbReference>
<sequence>MKRIAEMMNVPIIMFPDQSGVMDAPMTGRYEIFLRAGQQLMKSNHLVTVKI</sequence>
<name>A0A4Y1Z9L2_9BACL</name>
<dbReference type="AlphaFoldDB" id="A0A4Y1Z9L2"/>
<accession>A0A4Y1Z9L2</accession>
<gene>
    <name evidence="1" type="ORF">NBRC111894_1145</name>
</gene>
<dbReference type="EMBL" id="BEXB01000007">
    <property type="protein sequence ID" value="GAY75591.1"/>
    <property type="molecule type" value="Genomic_DNA"/>
</dbReference>
<proteinExistence type="predicted"/>
<comment type="caution">
    <text evidence="1">The sequence shown here is derived from an EMBL/GenBank/DDBJ whole genome shotgun (WGS) entry which is preliminary data.</text>
</comment>
<evidence type="ECO:0000313" key="1">
    <source>
        <dbReference type="EMBL" id="GAY75591.1"/>
    </source>
</evidence>
<dbReference type="RefSeq" id="WP_262392302.1">
    <property type="nucleotide sequence ID" value="NZ_BEXB01000007.1"/>
</dbReference>
<reference evidence="1 2" key="1">
    <citation type="submission" date="2017-11" db="EMBL/GenBank/DDBJ databases">
        <title>Draft Genome Sequence of Sporolactobacillus inulinus NBRC 111894 Isolated from Koso, a Japanese Sugar-Vegetable Fermented Beverage.</title>
        <authorList>
            <person name="Chiou T.Y."/>
            <person name="Oshima K."/>
            <person name="Suda W."/>
            <person name="Hattori M."/>
            <person name="Takahashi T."/>
        </authorList>
    </citation>
    <scope>NUCLEOTIDE SEQUENCE [LARGE SCALE GENOMIC DNA]</scope>
    <source>
        <strain evidence="1 2">NBRC111894</strain>
    </source>
</reference>
<organism evidence="1 2">
    <name type="scientific">Sporolactobacillus inulinus</name>
    <dbReference type="NCBI Taxonomy" id="2078"/>
    <lineage>
        <taxon>Bacteria</taxon>
        <taxon>Bacillati</taxon>
        <taxon>Bacillota</taxon>
        <taxon>Bacilli</taxon>
        <taxon>Bacillales</taxon>
        <taxon>Sporolactobacillaceae</taxon>
        <taxon>Sporolactobacillus</taxon>
    </lineage>
</organism>
<evidence type="ECO:0000313" key="2">
    <source>
        <dbReference type="Proteomes" id="UP000319716"/>
    </source>
</evidence>